<feature type="region of interest" description="Disordered" evidence="8">
    <location>
        <begin position="348"/>
        <end position="377"/>
    </location>
</feature>
<reference evidence="13" key="1">
    <citation type="submission" date="2022-11" db="UniProtKB">
        <authorList>
            <consortium name="WormBaseParasite"/>
        </authorList>
    </citation>
    <scope>IDENTIFICATION</scope>
</reference>
<feature type="signal peptide" evidence="10">
    <location>
        <begin position="1"/>
        <end position="23"/>
    </location>
</feature>
<evidence type="ECO:0000256" key="6">
    <source>
        <dbReference type="ARBA" id="ARBA00022989"/>
    </source>
</evidence>
<dbReference type="GO" id="GO:0042302">
    <property type="term" value="F:structural constituent of cuticle"/>
    <property type="evidence" value="ECO:0007669"/>
    <property type="project" value="UniProtKB-KW"/>
</dbReference>
<feature type="chain" id="PRO_5037594428" evidence="10">
    <location>
        <begin position="24"/>
        <end position="513"/>
    </location>
</feature>
<evidence type="ECO:0000256" key="5">
    <source>
        <dbReference type="ARBA" id="ARBA00022729"/>
    </source>
</evidence>
<keyword evidence="6 9" id="KW-1133">Transmembrane helix</keyword>
<keyword evidence="2" id="KW-0193">Cuticle</keyword>
<evidence type="ECO:0000256" key="9">
    <source>
        <dbReference type="SAM" id="Phobius"/>
    </source>
</evidence>
<feature type="domain" description="ZP" evidence="11">
    <location>
        <begin position="39"/>
        <end position="280"/>
    </location>
</feature>
<dbReference type="WBParaSite" id="PDA_v2.g2767.t1">
    <property type="protein sequence ID" value="PDA_v2.g2767.t1"/>
    <property type="gene ID" value="PDA_v2.g2767"/>
</dbReference>
<feature type="region of interest" description="Disordered" evidence="8">
    <location>
        <begin position="285"/>
        <end position="310"/>
    </location>
</feature>
<dbReference type="PANTHER" id="PTHR22907:SF26">
    <property type="entry name" value="ZP DOMAIN-CONTAINING PROTEIN"/>
    <property type="match status" value="1"/>
</dbReference>
<dbReference type="InterPro" id="IPR001507">
    <property type="entry name" value="ZP_dom"/>
</dbReference>
<feature type="transmembrane region" description="Helical" evidence="9">
    <location>
        <begin position="475"/>
        <end position="497"/>
    </location>
</feature>
<dbReference type="AlphaFoldDB" id="A0A914QK15"/>
<evidence type="ECO:0000256" key="1">
    <source>
        <dbReference type="ARBA" id="ARBA00004251"/>
    </source>
</evidence>
<dbReference type="InterPro" id="IPR057475">
    <property type="entry name" value="CUT_C"/>
</dbReference>
<evidence type="ECO:0000313" key="13">
    <source>
        <dbReference type="WBParaSite" id="PDA_v2.g2767.t1"/>
    </source>
</evidence>
<evidence type="ECO:0000256" key="10">
    <source>
        <dbReference type="SAM" id="SignalP"/>
    </source>
</evidence>
<sequence length="513" mass="57090">MRQQLQQFHHLIIFVFVLGLSKGHEETFENSIIGEPAVQCGIDSINVLLRTAHPFTGRFMVEGESENPGCSQAHSKNPSTTTEFRIKFGECNMRRQRTLNPRGVSYSFTLIASFHSVFVTGLDRAFHIQCFFTEAVKAVESTLDVRKLTTQIIQREFSLPQCNYQLREGFNGPQIRFASVGAPVTHVWQCDELVGLIYGILIHSCYVDDAHGNRFALIDERGCAIDRFLLKDLSYGPEAISAHVDSHVFKYADRVQLFFTCTLQLCFKDDGGCDGITPPRCDHFGGPHRSRGGGPPSHHLPIPPGLHRRPSPPFVNSIKNEEMPPGFPRPKNIDYPPISRSQQNPFKNGGEFFGPIRNRQPSGIGGGRRKESSGGGVPFGVAGYEISPFGSPFKDSPLNNETETESTSSSLIDDINNATAETETAKRTSREAKQMESDLSVELTVIPLQNEMSRPVNDRFEAIQPKNLCFTLPTILIFSILSLIAIFLSSVITALILTKKFLTSTKVSRSYNY</sequence>
<keyword evidence="12" id="KW-1185">Reference proteome</keyword>
<dbReference type="GO" id="GO:0005886">
    <property type="term" value="C:plasma membrane"/>
    <property type="evidence" value="ECO:0007669"/>
    <property type="project" value="UniProtKB-SubCell"/>
</dbReference>
<keyword evidence="3" id="KW-1003">Cell membrane</keyword>
<evidence type="ECO:0000256" key="4">
    <source>
        <dbReference type="ARBA" id="ARBA00022692"/>
    </source>
</evidence>
<comment type="subcellular location">
    <subcellularLocation>
        <location evidence="1">Cell membrane</location>
        <topology evidence="1">Single-pass type I membrane protein</topology>
    </subcellularLocation>
</comment>
<dbReference type="SMART" id="SM00241">
    <property type="entry name" value="ZP"/>
    <property type="match status" value="1"/>
</dbReference>
<dbReference type="PROSITE" id="PS51034">
    <property type="entry name" value="ZP_2"/>
    <property type="match status" value="1"/>
</dbReference>
<dbReference type="PANTHER" id="PTHR22907">
    <property type="entry name" value="GH04558P"/>
    <property type="match status" value="1"/>
</dbReference>
<keyword evidence="4 9" id="KW-0812">Transmembrane</keyword>
<feature type="region of interest" description="Disordered" evidence="8">
    <location>
        <begin position="390"/>
        <end position="410"/>
    </location>
</feature>
<evidence type="ECO:0000313" key="12">
    <source>
        <dbReference type="Proteomes" id="UP000887578"/>
    </source>
</evidence>
<accession>A0A914QK15</accession>
<keyword evidence="7 9" id="KW-0472">Membrane</keyword>
<evidence type="ECO:0000256" key="3">
    <source>
        <dbReference type="ARBA" id="ARBA00022475"/>
    </source>
</evidence>
<evidence type="ECO:0000259" key="11">
    <source>
        <dbReference type="PROSITE" id="PS51034"/>
    </source>
</evidence>
<organism evidence="12 13">
    <name type="scientific">Panagrolaimus davidi</name>
    <dbReference type="NCBI Taxonomy" id="227884"/>
    <lineage>
        <taxon>Eukaryota</taxon>
        <taxon>Metazoa</taxon>
        <taxon>Ecdysozoa</taxon>
        <taxon>Nematoda</taxon>
        <taxon>Chromadorea</taxon>
        <taxon>Rhabditida</taxon>
        <taxon>Tylenchina</taxon>
        <taxon>Panagrolaimomorpha</taxon>
        <taxon>Panagrolaimoidea</taxon>
        <taxon>Panagrolaimidae</taxon>
        <taxon>Panagrolaimus</taxon>
    </lineage>
</organism>
<dbReference type="InterPro" id="IPR056953">
    <property type="entry name" value="CUT_N"/>
</dbReference>
<evidence type="ECO:0000256" key="2">
    <source>
        <dbReference type="ARBA" id="ARBA00022460"/>
    </source>
</evidence>
<dbReference type="InterPro" id="IPR051962">
    <property type="entry name" value="Cuticlin"/>
</dbReference>
<dbReference type="Pfam" id="PF25057">
    <property type="entry name" value="CUT_N"/>
    <property type="match status" value="1"/>
</dbReference>
<keyword evidence="5 10" id="KW-0732">Signal</keyword>
<dbReference type="Pfam" id="PF25301">
    <property type="entry name" value="CUT_C"/>
    <property type="match status" value="1"/>
</dbReference>
<evidence type="ECO:0000256" key="8">
    <source>
        <dbReference type="SAM" id="MobiDB-lite"/>
    </source>
</evidence>
<proteinExistence type="predicted"/>
<dbReference type="Proteomes" id="UP000887578">
    <property type="component" value="Unplaced"/>
</dbReference>
<name>A0A914QK15_9BILA</name>
<evidence type="ECO:0000256" key="7">
    <source>
        <dbReference type="ARBA" id="ARBA00023136"/>
    </source>
</evidence>
<protein>
    <submittedName>
        <fullName evidence="13">ZP domain-containing protein</fullName>
    </submittedName>
</protein>